<dbReference type="Gene3D" id="3.90.1490.10">
    <property type="entry name" value="putative n-type atp pyrophosphatase, domain 2"/>
    <property type="match status" value="1"/>
</dbReference>
<dbReference type="SUPFAM" id="SSF52402">
    <property type="entry name" value="Adenine nucleotide alpha hydrolases-like"/>
    <property type="match status" value="1"/>
</dbReference>
<evidence type="ECO:0000256" key="11">
    <source>
        <dbReference type="ARBA" id="ARBA00032849"/>
    </source>
</evidence>
<dbReference type="SUPFAM" id="SSF55298">
    <property type="entry name" value="YjgF-like"/>
    <property type="match status" value="2"/>
</dbReference>
<keyword evidence="15" id="KW-1185">Reference proteome</keyword>
<dbReference type="Proteomes" id="UP001209878">
    <property type="component" value="Unassembled WGS sequence"/>
</dbReference>
<evidence type="ECO:0000256" key="2">
    <source>
        <dbReference type="ARBA" id="ARBA00008496"/>
    </source>
</evidence>
<feature type="domain" description="Diphthamide synthase" evidence="13">
    <location>
        <begin position="9"/>
        <end position="214"/>
    </location>
</feature>
<keyword evidence="6" id="KW-0547">Nucleotide-binding</keyword>
<dbReference type="GO" id="GO:0017178">
    <property type="term" value="F:diphthine-ammonia ligase activity"/>
    <property type="evidence" value="ECO:0007669"/>
    <property type="project" value="UniProtKB-EC"/>
</dbReference>
<sequence length="679" mass="75705">MMQCVSHGHEIVALANLLPRDGDELDSYMYQTVGHHAIGLYADAMSLPLYRHIISGSPIEQGSNYSETCRDEVEDLYELLKEVKRGTDIEAVSVGAILSDYQRVRVENVCLRLGLTPLAYLWRRDQRELLDEMIQCHLQAIIVKVAALGLNPKKHLGCSLAEMLPHMVHMQEKYGLNICGEGGEYETFTLDCPLFNKRIVIDNQEVVVHSDDAFAPVAFLHFKSMHLEKKDVDVAQGLAARLQDLPMKRSKDLIAELHTRGSLCELQDVINDSEGERPDHCVYCTKNRRKDFRVCHHQNKSGYLWMSGIIGQDTDGATVGEQTEAAMQSLKCELETLGYSTRDLFAIFLYVSSMADFALINAVYRQHFALNPPVRVCVQVSLPTGVALQMDCIAHRNTGGVELQRHTMHVQSVSHWAPANIGPYSQAVKIGDTVYVAGQIALCPATMAMLESGPAAQSRLALRHVDRVLAAMTDGGSLCDILLAICYVTRRSHIAFAQQEWRVALNAKKNEGESEQCCHLVEYVVVPELPREALVEWQVYAGTSAMHRQQVRVERTAVDSVTVTSEVVECHTETPQLTFKVTVGHETEAADAMLTSVVELLVHSALETVKNLLHQSGQTVDDLRGMRIFYLSETFEHENLHQAFEKSFKDKFAVKSMSSAAFIPVSGFSESQCLLSVCQ</sequence>
<evidence type="ECO:0000256" key="10">
    <source>
        <dbReference type="ARBA" id="ARBA00031552"/>
    </source>
</evidence>
<dbReference type="Gene3D" id="3.30.1330.40">
    <property type="entry name" value="RutC-like"/>
    <property type="match status" value="2"/>
</dbReference>
<proteinExistence type="inferred from homology"/>
<gene>
    <name evidence="14" type="ORF">NP493_126g02017</name>
</gene>
<evidence type="ECO:0000313" key="14">
    <source>
        <dbReference type="EMBL" id="KAK2188633.1"/>
    </source>
</evidence>
<dbReference type="InterPro" id="IPR014729">
    <property type="entry name" value="Rossmann-like_a/b/a_fold"/>
</dbReference>
<evidence type="ECO:0000259" key="13">
    <source>
        <dbReference type="Pfam" id="PF01902"/>
    </source>
</evidence>
<dbReference type="FunFam" id="3.40.50.620:FF:000145">
    <property type="entry name" value="ATP-binding domain containing protein"/>
    <property type="match status" value="1"/>
</dbReference>
<organism evidence="14 15">
    <name type="scientific">Ridgeia piscesae</name>
    <name type="common">Tubeworm</name>
    <dbReference type="NCBI Taxonomy" id="27915"/>
    <lineage>
        <taxon>Eukaryota</taxon>
        <taxon>Metazoa</taxon>
        <taxon>Spiralia</taxon>
        <taxon>Lophotrochozoa</taxon>
        <taxon>Annelida</taxon>
        <taxon>Polychaeta</taxon>
        <taxon>Sedentaria</taxon>
        <taxon>Canalipalpata</taxon>
        <taxon>Sabellida</taxon>
        <taxon>Siboglinidae</taxon>
        <taxon>Ridgeia</taxon>
    </lineage>
</organism>
<accession>A0AAD9P5P6</accession>
<dbReference type="EMBL" id="JAODUO010000126">
    <property type="protein sequence ID" value="KAK2188633.1"/>
    <property type="molecule type" value="Genomic_DNA"/>
</dbReference>
<dbReference type="InterPro" id="IPR006175">
    <property type="entry name" value="YjgF/YER057c/UK114"/>
</dbReference>
<dbReference type="CDD" id="cd06155">
    <property type="entry name" value="eu_AANH_C_1"/>
    <property type="match status" value="1"/>
</dbReference>
<dbReference type="InterPro" id="IPR002761">
    <property type="entry name" value="Diphthami_syn_dom"/>
</dbReference>
<comment type="catalytic activity">
    <reaction evidence="12">
        <text>diphthine-[translation elongation factor 2] + NH4(+) + ATP = diphthamide-[translation elongation factor 2] + AMP + diphosphate + H(+)</text>
        <dbReference type="Rhea" id="RHEA:19753"/>
        <dbReference type="Rhea" id="RHEA-COMP:10172"/>
        <dbReference type="Rhea" id="RHEA-COMP:10174"/>
        <dbReference type="ChEBI" id="CHEBI:15378"/>
        <dbReference type="ChEBI" id="CHEBI:16692"/>
        <dbReference type="ChEBI" id="CHEBI:28938"/>
        <dbReference type="ChEBI" id="CHEBI:30616"/>
        <dbReference type="ChEBI" id="CHEBI:33019"/>
        <dbReference type="ChEBI" id="CHEBI:82696"/>
        <dbReference type="ChEBI" id="CHEBI:456215"/>
        <dbReference type="EC" id="6.3.1.14"/>
    </reaction>
</comment>
<reference evidence="14" key="1">
    <citation type="journal article" date="2023" name="Mol. Biol. Evol.">
        <title>Third-Generation Sequencing Reveals the Adaptive Role of the Epigenome in Three Deep-Sea Polychaetes.</title>
        <authorList>
            <person name="Perez M."/>
            <person name="Aroh O."/>
            <person name="Sun Y."/>
            <person name="Lan Y."/>
            <person name="Juniper S.K."/>
            <person name="Young C.R."/>
            <person name="Angers B."/>
            <person name="Qian P.Y."/>
        </authorList>
    </citation>
    <scope>NUCLEOTIDE SEQUENCE</scope>
    <source>
        <strain evidence="14">R07B-5</strain>
    </source>
</reference>
<dbReference type="InterPro" id="IPR030662">
    <property type="entry name" value="DPH6/MJ0570"/>
</dbReference>
<dbReference type="FunFam" id="3.30.1330.40:FF:000010">
    <property type="entry name" value="Diphthine--ammonia ligase"/>
    <property type="match status" value="1"/>
</dbReference>
<dbReference type="CDD" id="cd01994">
    <property type="entry name" value="AANH_PF0828-like"/>
    <property type="match status" value="1"/>
</dbReference>
<dbReference type="FunFam" id="3.90.1490.10:FF:000001">
    <property type="entry name" value="Diphthine--ammonia ligase"/>
    <property type="match status" value="1"/>
</dbReference>
<dbReference type="AlphaFoldDB" id="A0AAD9P5P6"/>
<comment type="pathway">
    <text evidence="1">Protein modification; peptidyl-diphthamide biosynthesis.</text>
</comment>
<evidence type="ECO:0000256" key="12">
    <source>
        <dbReference type="ARBA" id="ARBA00048108"/>
    </source>
</evidence>
<dbReference type="CDD" id="cd06156">
    <property type="entry name" value="eu_AANH_C_2"/>
    <property type="match status" value="1"/>
</dbReference>
<evidence type="ECO:0000256" key="5">
    <source>
        <dbReference type="ARBA" id="ARBA00022598"/>
    </source>
</evidence>
<dbReference type="InterPro" id="IPR035959">
    <property type="entry name" value="RutC-like_sf"/>
</dbReference>
<dbReference type="GO" id="GO:0017183">
    <property type="term" value="P:protein histidyl modification to diphthamide"/>
    <property type="evidence" value="ECO:0007669"/>
    <property type="project" value="TreeGrafter"/>
</dbReference>
<dbReference type="FunFam" id="3.30.1330.40:FF:000012">
    <property type="entry name" value="diphthine--ammonia ligase isoform X1"/>
    <property type="match status" value="1"/>
</dbReference>
<dbReference type="Gene3D" id="3.40.50.620">
    <property type="entry name" value="HUPs"/>
    <property type="match status" value="1"/>
</dbReference>
<dbReference type="NCBIfam" id="TIGR00290">
    <property type="entry name" value="MJ0570_dom"/>
    <property type="match status" value="1"/>
</dbReference>
<keyword evidence="5" id="KW-0436">Ligase</keyword>
<dbReference type="EC" id="6.3.1.14" evidence="3"/>
<evidence type="ECO:0000256" key="8">
    <source>
        <dbReference type="ARBA" id="ARBA00029814"/>
    </source>
</evidence>
<dbReference type="Pfam" id="PF01902">
    <property type="entry name" value="Diphthami_syn_2"/>
    <property type="match status" value="1"/>
</dbReference>
<name>A0AAD9P5P6_RIDPI</name>
<evidence type="ECO:0000256" key="9">
    <source>
        <dbReference type="ARBA" id="ARBA00031202"/>
    </source>
</evidence>
<keyword evidence="7" id="KW-0067">ATP-binding</keyword>
<evidence type="ECO:0000256" key="4">
    <source>
        <dbReference type="ARBA" id="ARBA00018426"/>
    </source>
</evidence>
<evidence type="ECO:0000256" key="6">
    <source>
        <dbReference type="ARBA" id="ARBA00022741"/>
    </source>
</evidence>
<comment type="similarity">
    <text evidence="2">Belongs to the Diphthine--ammonia ligase family.</text>
</comment>
<dbReference type="GO" id="GO:0005524">
    <property type="term" value="F:ATP binding"/>
    <property type="evidence" value="ECO:0007669"/>
    <property type="project" value="UniProtKB-KW"/>
</dbReference>
<evidence type="ECO:0000256" key="3">
    <source>
        <dbReference type="ARBA" id="ARBA00012089"/>
    </source>
</evidence>
<protein>
    <recommendedName>
        <fullName evidence="4">Diphthine--ammonia ligase</fullName>
        <ecNumber evidence="3">6.3.1.14</ecNumber>
    </recommendedName>
    <alternativeName>
        <fullName evidence="9">ATP-binding domain-containing protein 4</fullName>
    </alternativeName>
    <alternativeName>
        <fullName evidence="8">Diphthamide synthase</fullName>
    </alternativeName>
    <alternativeName>
        <fullName evidence="10">Diphthamide synthetase</fullName>
    </alternativeName>
    <alternativeName>
        <fullName evidence="11">Protein DPH6 homolog</fullName>
    </alternativeName>
</protein>
<comment type="caution">
    <text evidence="14">The sequence shown here is derived from an EMBL/GenBank/DDBJ whole genome shotgun (WGS) entry which is preliminary data.</text>
</comment>
<dbReference type="PANTHER" id="PTHR12196">
    <property type="entry name" value="DOMAIN OF UNKNOWN FUNCTION 71 DUF71 -CONTAINING PROTEIN"/>
    <property type="match status" value="1"/>
</dbReference>
<evidence type="ECO:0000313" key="15">
    <source>
        <dbReference type="Proteomes" id="UP001209878"/>
    </source>
</evidence>
<dbReference type="PANTHER" id="PTHR12196:SF2">
    <property type="entry name" value="DIPHTHINE--AMMONIA LIGASE"/>
    <property type="match status" value="1"/>
</dbReference>
<dbReference type="Pfam" id="PF01042">
    <property type="entry name" value="Ribonuc_L-PSP"/>
    <property type="match status" value="2"/>
</dbReference>
<evidence type="ECO:0000256" key="7">
    <source>
        <dbReference type="ARBA" id="ARBA00022840"/>
    </source>
</evidence>
<evidence type="ECO:0000256" key="1">
    <source>
        <dbReference type="ARBA" id="ARBA00005156"/>
    </source>
</evidence>